<evidence type="ECO:0000256" key="10">
    <source>
        <dbReference type="ARBA" id="ARBA00022833"/>
    </source>
</evidence>
<keyword evidence="6 16" id="KW-0812">Transmembrane</keyword>
<evidence type="ECO:0000256" key="15">
    <source>
        <dbReference type="SAM" id="MobiDB-lite"/>
    </source>
</evidence>
<evidence type="ECO:0000256" key="9">
    <source>
        <dbReference type="ARBA" id="ARBA00022786"/>
    </source>
</evidence>
<dbReference type="InterPro" id="IPR001841">
    <property type="entry name" value="Znf_RING"/>
</dbReference>
<evidence type="ECO:0000256" key="7">
    <source>
        <dbReference type="ARBA" id="ARBA00022723"/>
    </source>
</evidence>
<comment type="similarity">
    <text evidence="13">Belongs to the RING-type zinc finger family. ATL subfamily.</text>
</comment>
<protein>
    <recommendedName>
        <fullName evidence="4">RING-type E3 ubiquitin transferase</fullName>
        <ecNumber evidence="4">2.3.2.27</ecNumber>
    </recommendedName>
</protein>
<evidence type="ECO:0000256" key="2">
    <source>
        <dbReference type="ARBA" id="ARBA00004167"/>
    </source>
</evidence>
<evidence type="ECO:0000256" key="8">
    <source>
        <dbReference type="ARBA" id="ARBA00022771"/>
    </source>
</evidence>
<dbReference type="SMART" id="SM00184">
    <property type="entry name" value="RING"/>
    <property type="match status" value="1"/>
</dbReference>
<dbReference type="EMBL" id="JBEAFC010000009">
    <property type="protein sequence ID" value="KAL1540796.1"/>
    <property type="molecule type" value="Genomic_DNA"/>
</dbReference>
<comment type="subcellular location">
    <subcellularLocation>
        <location evidence="2">Membrane</location>
        <topology evidence="2">Single-pass membrane protein</topology>
    </subcellularLocation>
</comment>
<evidence type="ECO:0000313" key="19">
    <source>
        <dbReference type="Proteomes" id="UP001567538"/>
    </source>
</evidence>
<dbReference type="AlphaFoldDB" id="A0ABD1G9I1"/>
<comment type="catalytic activity">
    <reaction evidence="1">
        <text>S-ubiquitinyl-[E2 ubiquitin-conjugating enzyme]-L-cysteine + [acceptor protein]-L-lysine = [E2 ubiquitin-conjugating enzyme]-L-cysteine + N(6)-ubiquitinyl-[acceptor protein]-L-lysine.</text>
        <dbReference type="EC" id="2.3.2.27"/>
    </reaction>
</comment>
<evidence type="ECO:0000256" key="11">
    <source>
        <dbReference type="ARBA" id="ARBA00022989"/>
    </source>
</evidence>
<dbReference type="SUPFAM" id="SSF57850">
    <property type="entry name" value="RING/U-box"/>
    <property type="match status" value="1"/>
</dbReference>
<evidence type="ECO:0000256" key="4">
    <source>
        <dbReference type="ARBA" id="ARBA00012483"/>
    </source>
</evidence>
<dbReference type="PANTHER" id="PTHR46913:SF19">
    <property type="entry name" value="RING-TYPE E3 UBIQUITIN TRANSFERASE"/>
    <property type="match status" value="1"/>
</dbReference>
<reference evidence="18 19" key="1">
    <citation type="submission" date="2024-06" db="EMBL/GenBank/DDBJ databases">
        <title>A chromosome level genome sequence of Diviner's sage (Salvia divinorum).</title>
        <authorList>
            <person name="Ford S.A."/>
            <person name="Ro D.-K."/>
            <person name="Ness R.W."/>
            <person name="Phillips M.A."/>
        </authorList>
    </citation>
    <scope>NUCLEOTIDE SEQUENCE [LARGE SCALE GENOMIC DNA]</scope>
    <source>
        <strain evidence="18">SAF-2024a</strain>
        <tissue evidence="18">Leaf</tissue>
    </source>
</reference>
<gene>
    <name evidence="18" type="ORF">AAHA92_25096</name>
</gene>
<comment type="pathway">
    <text evidence="3">Protein modification; protein ubiquitination.</text>
</comment>
<keyword evidence="9" id="KW-0833">Ubl conjugation pathway</keyword>
<dbReference type="Pfam" id="PF13639">
    <property type="entry name" value="zf-RING_2"/>
    <property type="match status" value="1"/>
</dbReference>
<evidence type="ECO:0000256" key="16">
    <source>
        <dbReference type="SAM" id="Phobius"/>
    </source>
</evidence>
<keyword evidence="18" id="KW-0012">Acyltransferase</keyword>
<evidence type="ECO:0000256" key="1">
    <source>
        <dbReference type="ARBA" id="ARBA00000900"/>
    </source>
</evidence>
<evidence type="ECO:0000256" key="3">
    <source>
        <dbReference type="ARBA" id="ARBA00004906"/>
    </source>
</evidence>
<keyword evidence="7" id="KW-0479">Metal-binding</keyword>
<dbReference type="Proteomes" id="UP001567538">
    <property type="component" value="Unassembled WGS sequence"/>
</dbReference>
<dbReference type="CDD" id="cd16461">
    <property type="entry name" value="RING-H2_EL5-like"/>
    <property type="match status" value="1"/>
</dbReference>
<feature type="region of interest" description="Disordered" evidence="15">
    <location>
        <begin position="203"/>
        <end position="222"/>
    </location>
</feature>
<dbReference type="GO" id="GO:0008270">
    <property type="term" value="F:zinc ion binding"/>
    <property type="evidence" value="ECO:0007669"/>
    <property type="project" value="UniProtKB-KW"/>
</dbReference>
<dbReference type="PANTHER" id="PTHR46913">
    <property type="entry name" value="RING-H2 FINGER PROTEIN ATL16"/>
    <property type="match status" value="1"/>
</dbReference>
<dbReference type="FunFam" id="3.30.40.10:FF:000187">
    <property type="entry name" value="E3 ubiquitin-protein ligase ATL6"/>
    <property type="match status" value="1"/>
</dbReference>
<keyword evidence="19" id="KW-1185">Reference proteome</keyword>
<dbReference type="InterPro" id="IPR013083">
    <property type="entry name" value="Znf_RING/FYVE/PHD"/>
</dbReference>
<keyword evidence="5 18" id="KW-0808">Transferase</keyword>
<evidence type="ECO:0000256" key="6">
    <source>
        <dbReference type="ARBA" id="ARBA00022692"/>
    </source>
</evidence>
<feature type="transmembrane region" description="Helical" evidence="16">
    <location>
        <begin position="64"/>
        <end position="84"/>
    </location>
</feature>
<dbReference type="GO" id="GO:0016020">
    <property type="term" value="C:membrane"/>
    <property type="evidence" value="ECO:0007669"/>
    <property type="project" value="UniProtKB-SubCell"/>
</dbReference>
<name>A0ABD1G9I1_SALDI</name>
<keyword evidence="8 14" id="KW-0863">Zinc-finger</keyword>
<keyword evidence="10" id="KW-0862">Zinc</keyword>
<evidence type="ECO:0000256" key="14">
    <source>
        <dbReference type="PROSITE-ProRule" id="PRU00175"/>
    </source>
</evidence>
<evidence type="ECO:0000256" key="12">
    <source>
        <dbReference type="ARBA" id="ARBA00023136"/>
    </source>
</evidence>
<keyword evidence="11 16" id="KW-1133">Transmembrane helix</keyword>
<feature type="domain" description="RING-type" evidence="17">
    <location>
        <begin position="149"/>
        <end position="191"/>
    </location>
</feature>
<keyword evidence="12 16" id="KW-0472">Membrane</keyword>
<proteinExistence type="inferred from homology"/>
<dbReference type="PROSITE" id="PS50089">
    <property type="entry name" value="ZF_RING_2"/>
    <property type="match status" value="1"/>
</dbReference>
<organism evidence="18 19">
    <name type="scientific">Salvia divinorum</name>
    <name type="common">Maria pastora</name>
    <name type="synonym">Diviner's sage</name>
    <dbReference type="NCBI Taxonomy" id="28513"/>
    <lineage>
        <taxon>Eukaryota</taxon>
        <taxon>Viridiplantae</taxon>
        <taxon>Streptophyta</taxon>
        <taxon>Embryophyta</taxon>
        <taxon>Tracheophyta</taxon>
        <taxon>Spermatophyta</taxon>
        <taxon>Magnoliopsida</taxon>
        <taxon>eudicotyledons</taxon>
        <taxon>Gunneridae</taxon>
        <taxon>Pentapetalae</taxon>
        <taxon>asterids</taxon>
        <taxon>lamiids</taxon>
        <taxon>Lamiales</taxon>
        <taxon>Lamiaceae</taxon>
        <taxon>Nepetoideae</taxon>
        <taxon>Mentheae</taxon>
        <taxon>Salviinae</taxon>
        <taxon>Salvia</taxon>
        <taxon>Salvia subgen. Calosphace</taxon>
    </lineage>
</organism>
<comment type="caution">
    <text evidence="18">The sequence shown here is derived from an EMBL/GenBank/DDBJ whole genome shotgun (WGS) entry which is preliminary data.</text>
</comment>
<evidence type="ECO:0000259" key="17">
    <source>
        <dbReference type="PROSITE" id="PS50089"/>
    </source>
</evidence>
<dbReference type="Gene3D" id="3.30.40.10">
    <property type="entry name" value="Zinc/RING finger domain, C3HC4 (zinc finger)"/>
    <property type="match status" value="1"/>
</dbReference>
<accession>A0ABD1G9I1</accession>
<evidence type="ECO:0000313" key="18">
    <source>
        <dbReference type="EMBL" id="KAL1540796.1"/>
    </source>
</evidence>
<evidence type="ECO:0000256" key="13">
    <source>
        <dbReference type="ARBA" id="ARBA00024209"/>
    </source>
</evidence>
<dbReference type="GO" id="GO:0061630">
    <property type="term" value="F:ubiquitin protein ligase activity"/>
    <property type="evidence" value="ECO:0007669"/>
    <property type="project" value="UniProtKB-EC"/>
</dbReference>
<dbReference type="InterPro" id="IPR044600">
    <property type="entry name" value="ATL1/ATL16-like"/>
</dbReference>
<dbReference type="EC" id="2.3.2.27" evidence="4"/>
<evidence type="ECO:0000256" key="5">
    <source>
        <dbReference type="ARBA" id="ARBA00022679"/>
    </source>
</evidence>
<sequence>MASSHHRKILISQPHKITLKYDSTDCYLCYVCPDNCYLPPPTPQPPPPVLFSDENQTKNHVPTVLILMLCVLGVAFLVLSYLTLARYRRRRNVTSLEPSRTNFADENQGPVVDHPIWYIHTVGLPQSAIDAIVSFAYRKADGLVDGNDCAVCLNDFRDGEAVRLLPKCSHAFHVGCIDTWLRSHKSCPVCRAPVLELAAGNQSRVESRSSSGGSSPARNPAALQGVRRSLSMDLSCASNSSIYRAMKRSLSFSGKRSLGKSSSSSSPQSFQLQDIHLQINHAR</sequence>